<accession>C7CMZ3</accession>
<evidence type="ECO:0000313" key="2">
    <source>
        <dbReference type="EMBL" id="CAX17022.1"/>
    </source>
</evidence>
<reference evidence="3" key="1">
    <citation type="journal article" date="2009" name="PLoS ONE">
        <title>Methylobacterium genome sequences: a reference blueprint to investigate microbial metabolism of C1 compounds from natural and industrial sources.</title>
        <authorList>
            <person name="Vuilleumier S."/>
            <person name="Chistoserdova L."/>
            <person name="Lee M.-C."/>
            <person name="Bringel F."/>
            <person name="Lajus A."/>
            <person name="Zhou Y."/>
            <person name="Gourion B."/>
            <person name="Barbe V."/>
            <person name="Chang J."/>
            <person name="Cruveiller S."/>
            <person name="Dossat C."/>
            <person name="Gillett W."/>
            <person name="Gruffaz C."/>
            <person name="Haugen E."/>
            <person name="Hourcade E."/>
            <person name="Levy R."/>
            <person name="Mangenot S."/>
            <person name="Muller E."/>
            <person name="Nadalig T."/>
            <person name="Pagni M."/>
            <person name="Penny C."/>
            <person name="Peyraud R."/>
            <person name="Robinson D.G."/>
            <person name="Roche D."/>
            <person name="Rouy Z."/>
            <person name="Saenampechek C."/>
            <person name="Salvignol G."/>
            <person name="Vallenet D."/>
            <person name="Wu Z."/>
            <person name="Marx C.J."/>
            <person name="Vorholt J.A."/>
            <person name="Olson M.V."/>
            <person name="Kaul R."/>
            <person name="Weissenbach J."/>
            <person name="Medigue C."/>
            <person name="Lidstrom M.E."/>
        </authorList>
    </citation>
    <scope>NUCLEOTIDE SEQUENCE [LARGE SCALE GENOMIC DNA]</scope>
    <source>
        <strain evidence="3">DSM 6343 / CIP 106787 / DM4</strain>
        <plasmid evidence="3">p1METDI</plasmid>
    </source>
</reference>
<dbReference type="Proteomes" id="UP000008070">
    <property type="component" value="Plasmid p1METDI"/>
</dbReference>
<evidence type="ECO:0000259" key="1">
    <source>
        <dbReference type="Pfam" id="PF12770"/>
    </source>
</evidence>
<dbReference type="PANTHER" id="PTHR10098">
    <property type="entry name" value="RAPSYN-RELATED"/>
    <property type="match status" value="1"/>
</dbReference>
<dbReference type="InterPro" id="IPR024983">
    <property type="entry name" value="CHAT_dom"/>
</dbReference>
<dbReference type="KEGG" id="mdi:p1METDI0030"/>
<dbReference type="RefSeq" id="WP_012778779.1">
    <property type="nucleotide sequence ID" value="NC_012987.1"/>
</dbReference>
<evidence type="ECO:0000313" key="3">
    <source>
        <dbReference type="Proteomes" id="UP000008070"/>
    </source>
</evidence>
<protein>
    <recommendedName>
        <fullName evidence="1">CHAT domain-containing protein</fullName>
    </recommendedName>
</protein>
<proteinExistence type="predicted"/>
<keyword evidence="2" id="KW-0614">Plasmid</keyword>
<feature type="domain" description="CHAT" evidence="1">
    <location>
        <begin position="85"/>
        <end position="389"/>
    </location>
</feature>
<dbReference type="HOGENOM" id="CLU_703591_0_0_5"/>
<dbReference type="PANTHER" id="PTHR10098:SF108">
    <property type="entry name" value="TETRATRICOPEPTIDE REPEAT PROTEIN 28"/>
    <property type="match status" value="1"/>
</dbReference>
<geneLocation type="plasmid" evidence="2 3">
    <name>p1METDI</name>
</geneLocation>
<dbReference type="AlphaFoldDB" id="C7CMZ3"/>
<dbReference type="EMBL" id="FP103043">
    <property type="protein sequence ID" value="CAX17022.1"/>
    <property type="molecule type" value="Genomic_DNA"/>
</dbReference>
<gene>
    <name evidence="2" type="ORF">METD_P1METDI0030</name>
</gene>
<dbReference type="Pfam" id="PF12770">
    <property type="entry name" value="CHAT"/>
    <property type="match status" value="1"/>
</dbReference>
<dbReference type="GeneID" id="72992635"/>
<sequence>MAAVWVAAAGAGCLDLGRCPALSETIAALRALLSEPTGLAGLMAGSNEVPPRTIWTFPDGSFRLDEPDTPPQAGARVVSDGAEFVAALSRRLLAPLPAEVFATRRLLISPDGPLTAIPFEALVRDGRRLIETHEVTYLASLSLAASRTSARSDPETTLAMVAIGASVFEGHPDLHPAAVDSALAVAARRCSTVPTAWADLPGAAAELAAVTRIYGLIEGETRLTGKSATIERVRDWANSGRLGRAAVILLASHGHLDPRDPRRNALVLGRESPTGDGLLTAAELASYDLSADLVVLSACDSGAGPYQAGEGLLGLPFALTAAGCRSVVQTLWPIYDAASAILVARFFTLYRAGESACAALTLAKREMSAGDHGQAYVPPAYWAPYLLYGREI</sequence>
<organism evidence="2 3">
    <name type="scientific">Methylorubrum extorquens (strain DSM 6343 / CIP 106787 / DM4)</name>
    <name type="common">Methylobacterium extorquens</name>
    <dbReference type="NCBI Taxonomy" id="661410"/>
    <lineage>
        <taxon>Bacteria</taxon>
        <taxon>Pseudomonadati</taxon>
        <taxon>Pseudomonadota</taxon>
        <taxon>Alphaproteobacteria</taxon>
        <taxon>Hyphomicrobiales</taxon>
        <taxon>Methylobacteriaceae</taxon>
        <taxon>Methylorubrum</taxon>
    </lineage>
</organism>
<name>C7CMZ3_METED</name>